<reference evidence="3 4" key="1">
    <citation type="submission" date="2019-01" db="EMBL/GenBank/DDBJ databases">
        <authorList>
            <person name="Sayadi A."/>
        </authorList>
    </citation>
    <scope>NUCLEOTIDE SEQUENCE [LARGE SCALE GENOMIC DNA]</scope>
</reference>
<evidence type="ECO:0000313" key="3">
    <source>
        <dbReference type="EMBL" id="VEN45818.1"/>
    </source>
</evidence>
<dbReference type="OrthoDB" id="4238at2759"/>
<dbReference type="InterPro" id="IPR027989">
    <property type="entry name" value="DUF4461"/>
</dbReference>
<dbReference type="InterPro" id="IPR028031">
    <property type="entry name" value="DUF4460"/>
</dbReference>
<keyword evidence="4" id="KW-1185">Reference proteome</keyword>
<name>A0A653CD78_CALMS</name>
<evidence type="ECO:0000313" key="4">
    <source>
        <dbReference type="Proteomes" id="UP000410492"/>
    </source>
</evidence>
<dbReference type="Proteomes" id="UP000410492">
    <property type="component" value="Unassembled WGS sequence"/>
</dbReference>
<evidence type="ECO:0000259" key="2">
    <source>
        <dbReference type="Pfam" id="PF14688"/>
    </source>
</evidence>
<proteinExistence type="predicted"/>
<organism evidence="3 4">
    <name type="scientific">Callosobruchus maculatus</name>
    <name type="common">Southern cowpea weevil</name>
    <name type="synonym">Pulse bruchid</name>
    <dbReference type="NCBI Taxonomy" id="64391"/>
    <lineage>
        <taxon>Eukaryota</taxon>
        <taxon>Metazoa</taxon>
        <taxon>Ecdysozoa</taxon>
        <taxon>Arthropoda</taxon>
        <taxon>Hexapoda</taxon>
        <taxon>Insecta</taxon>
        <taxon>Pterygota</taxon>
        <taxon>Neoptera</taxon>
        <taxon>Endopterygota</taxon>
        <taxon>Coleoptera</taxon>
        <taxon>Polyphaga</taxon>
        <taxon>Cucujiformia</taxon>
        <taxon>Chrysomeloidea</taxon>
        <taxon>Chrysomelidae</taxon>
        <taxon>Bruchinae</taxon>
        <taxon>Bruchini</taxon>
        <taxon>Callosobruchus</taxon>
    </lineage>
</organism>
<accession>A0A653CD78</accession>
<dbReference type="PANTHER" id="PTHR31596:SF1">
    <property type="entry name" value="T-CELL ACTIVATION INHIBITOR, MITOCHONDRIAL"/>
    <property type="match status" value="1"/>
</dbReference>
<gene>
    <name evidence="3" type="ORF">CALMAC_LOCUS8139</name>
</gene>
<dbReference type="Pfam" id="PF14687">
    <property type="entry name" value="DUF4460"/>
    <property type="match status" value="1"/>
</dbReference>
<dbReference type="Pfam" id="PF14688">
    <property type="entry name" value="DUF4461"/>
    <property type="match status" value="1"/>
</dbReference>
<evidence type="ECO:0000259" key="1">
    <source>
        <dbReference type="Pfam" id="PF14687"/>
    </source>
</evidence>
<dbReference type="EMBL" id="CAACVG010007507">
    <property type="protein sequence ID" value="VEN45818.1"/>
    <property type="molecule type" value="Genomic_DNA"/>
</dbReference>
<sequence>MLRSVQSLCSIQHKYLVIIRKLTTTEVSTALRPFYFSVHPDLFGQHPSERAVNESSLQILSSALANLQDCKPVKPVLLTFYLKDKTNSKVAFREIKIHLIERDIRAAIAKILKSCNLSTDYIDSIVRPVAETPESPIRYKNDIDFTKADEHHPIYAHIIMQRKMKEAKDALRLVNWLKVNHTIALDICQQGQSYRKEISRLTEEIRKDLKLLDIRWECGWNDTHFRGCLLSFKSLVDHHPTIRPILKGRTLVFSFFTGVNLDGHIMLYSGEVRHNWLDFLKNIRRYDLALTRVPAFEKSLSHVLRNIKVGRRKFMPKIVVEAYEENLRQITTSLSDYMGTRSYPKEWPESLEDFEIVVETEAGPVMVSPTGQFIVPSSIPGTMLVSFITKNLKEAMQKNLEYQSNKHLERSLTAECLKELELTGLQKEDNITPDLMIKCCQKLLLNKNVLKGLTKGLCIDISTYYSVLSDGVVCIPWNFEL</sequence>
<feature type="domain" description="DUF4460" evidence="1">
    <location>
        <begin position="20"/>
        <end position="117"/>
    </location>
</feature>
<evidence type="ECO:0008006" key="5">
    <source>
        <dbReference type="Google" id="ProtNLM"/>
    </source>
</evidence>
<dbReference type="AlphaFoldDB" id="A0A653CD78"/>
<feature type="domain" description="DUF4461" evidence="2">
    <location>
        <begin position="173"/>
        <end position="480"/>
    </location>
</feature>
<protein>
    <recommendedName>
        <fullName evidence="5">T-cell activation inhibitor, mitochondrial</fullName>
    </recommendedName>
</protein>
<dbReference type="PANTHER" id="PTHR31596">
    <property type="entry name" value="T-CELL ACTIVATION INHIBITOR, MITOCHONDRIAL"/>
    <property type="match status" value="1"/>
</dbReference>
<dbReference type="GO" id="GO:0005739">
    <property type="term" value="C:mitochondrion"/>
    <property type="evidence" value="ECO:0007669"/>
    <property type="project" value="TreeGrafter"/>
</dbReference>
<dbReference type="InterPro" id="IPR027986">
    <property type="entry name" value="TCAIM"/>
</dbReference>